<evidence type="ECO:0000256" key="1">
    <source>
        <dbReference type="SAM" id="Phobius"/>
    </source>
</evidence>
<comment type="caution">
    <text evidence="2">The sequence shown here is derived from an EMBL/GenBank/DDBJ whole genome shotgun (WGS) entry which is preliminary data.</text>
</comment>
<gene>
    <name evidence="2" type="ORF">IMZ08_12790</name>
</gene>
<dbReference type="SUPFAM" id="SSF48371">
    <property type="entry name" value="ARM repeat"/>
    <property type="match status" value="1"/>
</dbReference>
<feature type="transmembrane region" description="Helical" evidence="1">
    <location>
        <begin position="6"/>
        <end position="28"/>
    </location>
</feature>
<keyword evidence="1" id="KW-0812">Transmembrane</keyword>
<dbReference type="Pfam" id="PF13646">
    <property type="entry name" value="HEAT_2"/>
    <property type="match status" value="1"/>
</dbReference>
<dbReference type="Proteomes" id="UP001516662">
    <property type="component" value="Unassembled WGS sequence"/>
</dbReference>
<evidence type="ECO:0000313" key="2">
    <source>
        <dbReference type="EMBL" id="MBE4908938.1"/>
    </source>
</evidence>
<name>A0ABR9QKB3_9BACI</name>
<reference evidence="2 3" key="1">
    <citation type="submission" date="2020-10" db="EMBL/GenBank/DDBJ databases">
        <title>Bacillus sp. HD4P25, an endophyte from a halophyte.</title>
        <authorList>
            <person name="Sun J.-Q."/>
        </authorList>
    </citation>
    <scope>NUCLEOTIDE SEQUENCE [LARGE SCALE GENOMIC DNA]</scope>
    <source>
        <strain evidence="2 3">YIM 93174</strain>
    </source>
</reference>
<dbReference type="InterPro" id="IPR016024">
    <property type="entry name" value="ARM-type_fold"/>
</dbReference>
<protein>
    <submittedName>
        <fullName evidence="2">HEAT repeat domain-containing protein</fullName>
    </submittedName>
</protein>
<dbReference type="Gene3D" id="1.25.10.10">
    <property type="entry name" value="Leucine-rich Repeat Variant"/>
    <property type="match status" value="1"/>
</dbReference>
<accession>A0ABR9QKB3</accession>
<sequence>MKNEIVYFLLCLSILMILLFLLLVYLMIRKAIENNQRAKIDSYKEKHRDQMFSYIYKNKNTRMLVPDNDTKLRALEELLGDFANVLTGEQAEQNITLFATEHFVEYYRKNLKSRRWSLRMNTLYMIEEFNLSLLMPEVNELYQSKKVTKAEESQILQLMSRFDYPELLDSVLNPIFTMSEFTYRSVFNKMSPSTLEYTIAKFHQLPYHLQLPLIDIIGVKNLVHKGPFLEKLLRTSSVKDETKIRVLKVIAEIGYPLDLTLVASFLRSSNWAVRMMAAKVAGMLREDTLIHDLKLLIIDQHFSVRTQAAKSLLLYPNGKVLLEEIIQNTDDIYARDMAIDWLERGRNYEYR</sequence>
<organism evidence="2 3">
    <name type="scientific">Litchfieldia luteola</name>
    <dbReference type="NCBI Taxonomy" id="682179"/>
    <lineage>
        <taxon>Bacteria</taxon>
        <taxon>Bacillati</taxon>
        <taxon>Bacillota</taxon>
        <taxon>Bacilli</taxon>
        <taxon>Bacillales</taxon>
        <taxon>Bacillaceae</taxon>
        <taxon>Litchfieldia</taxon>
    </lineage>
</organism>
<keyword evidence="3" id="KW-1185">Reference proteome</keyword>
<keyword evidence="1" id="KW-0472">Membrane</keyword>
<proteinExistence type="predicted"/>
<keyword evidence="1" id="KW-1133">Transmembrane helix</keyword>
<dbReference type="EMBL" id="JADCLJ010000020">
    <property type="protein sequence ID" value="MBE4908938.1"/>
    <property type="molecule type" value="Genomic_DNA"/>
</dbReference>
<evidence type="ECO:0000313" key="3">
    <source>
        <dbReference type="Proteomes" id="UP001516662"/>
    </source>
</evidence>
<dbReference type="InterPro" id="IPR011989">
    <property type="entry name" value="ARM-like"/>
</dbReference>
<dbReference type="RefSeq" id="WP_193537038.1">
    <property type="nucleotide sequence ID" value="NZ_JADCLJ010000020.1"/>
</dbReference>